<reference evidence="1 2" key="1">
    <citation type="submission" date="2023-09" db="EMBL/GenBank/DDBJ databases">
        <authorList>
            <person name="Wang M."/>
        </authorList>
    </citation>
    <scope>NUCLEOTIDE SEQUENCE [LARGE SCALE GENOMIC DNA]</scope>
    <source>
        <strain evidence="1">GT-2023</strain>
        <tissue evidence="1">Liver</tissue>
    </source>
</reference>
<name>A0ABR3LXR6_9TELE</name>
<dbReference type="EMBL" id="JAYMGO010000017">
    <property type="protein sequence ID" value="KAL1257675.1"/>
    <property type="molecule type" value="Genomic_DNA"/>
</dbReference>
<protein>
    <submittedName>
        <fullName evidence="1">Uncharacterized protein</fullName>
    </submittedName>
</protein>
<evidence type="ECO:0000313" key="1">
    <source>
        <dbReference type="EMBL" id="KAL1257675.1"/>
    </source>
</evidence>
<dbReference type="Proteomes" id="UP001558613">
    <property type="component" value="Unassembled WGS sequence"/>
</dbReference>
<proteinExistence type="predicted"/>
<sequence length="69" mass="7668">MFASSLAPNVSPSPWLNPFYDGQQMPINITHCSSRLRSHSAAILCERIEFLPSKALRVAEGYVYARPSS</sequence>
<comment type="caution">
    <text evidence="1">The sequence shown here is derived from an EMBL/GenBank/DDBJ whole genome shotgun (WGS) entry which is preliminary data.</text>
</comment>
<accession>A0ABR3LXR6</accession>
<organism evidence="1 2">
    <name type="scientific">Cirrhinus molitorella</name>
    <name type="common">mud carp</name>
    <dbReference type="NCBI Taxonomy" id="172907"/>
    <lineage>
        <taxon>Eukaryota</taxon>
        <taxon>Metazoa</taxon>
        <taxon>Chordata</taxon>
        <taxon>Craniata</taxon>
        <taxon>Vertebrata</taxon>
        <taxon>Euteleostomi</taxon>
        <taxon>Actinopterygii</taxon>
        <taxon>Neopterygii</taxon>
        <taxon>Teleostei</taxon>
        <taxon>Ostariophysi</taxon>
        <taxon>Cypriniformes</taxon>
        <taxon>Cyprinidae</taxon>
        <taxon>Labeoninae</taxon>
        <taxon>Labeonini</taxon>
        <taxon>Cirrhinus</taxon>
    </lineage>
</organism>
<evidence type="ECO:0000313" key="2">
    <source>
        <dbReference type="Proteomes" id="UP001558613"/>
    </source>
</evidence>
<gene>
    <name evidence="1" type="ORF">QQF64_010919</name>
</gene>
<keyword evidence="2" id="KW-1185">Reference proteome</keyword>